<dbReference type="EMBL" id="JAOPGA020000045">
    <property type="protein sequence ID" value="KAL0476461.1"/>
    <property type="molecule type" value="Genomic_DNA"/>
</dbReference>
<evidence type="ECO:0000313" key="2">
    <source>
        <dbReference type="EMBL" id="KAL0476461.1"/>
    </source>
</evidence>
<feature type="transmembrane region" description="Helical" evidence="1">
    <location>
        <begin position="260"/>
        <end position="283"/>
    </location>
</feature>
<keyword evidence="1" id="KW-1133">Transmembrane helix</keyword>
<feature type="transmembrane region" description="Helical" evidence="1">
    <location>
        <begin position="158"/>
        <end position="178"/>
    </location>
</feature>
<feature type="transmembrane region" description="Helical" evidence="1">
    <location>
        <begin position="82"/>
        <end position="106"/>
    </location>
</feature>
<proteinExistence type="predicted"/>
<gene>
    <name evidence="2" type="ORF">AKO1_004411</name>
</gene>
<reference evidence="2 3" key="1">
    <citation type="submission" date="2024-03" db="EMBL/GenBank/DDBJ databases">
        <title>The Acrasis kona genome and developmental transcriptomes reveal deep origins of eukaryotic multicellular pathways.</title>
        <authorList>
            <person name="Sheikh S."/>
            <person name="Fu C.-J."/>
            <person name="Brown M.W."/>
            <person name="Baldauf S.L."/>
        </authorList>
    </citation>
    <scope>NUCLEOTIDE SEQUENCE [LARGE SCALE GENOMIC DNA]</scope>
    <source>
        <strain evidence="2 3">ATCC MYA-3509</strain>
    </source>
</reference>
<feature type="transmembrane region" description="Helical" evidence="1">
    <location>
        <begin position="218"/>
        <end position="240"/>
    </location>
</feature>
<feature type="transmembrane region" description="Helical" evidence="1">
    <location>
        <begin position="118"/>
        <end position="138"/>
    </location>
</feature>
<keyword evidence="1" id="KW-0812">Transmembrane</keyword>
<keyword evidence="3" id="KW-1185">Reference proteome</keyword>
<dbReference type="Proteomes" id="UP001431209">
    <property type="component" value="Unassembled WGS sequence"/>
</dbReference>
<evidence type="ECO:0000313" key="3">
    <source>
        <dbReference type="Proteomes" id="UP001431209"/>
    </source>
</evidence>
<comment type="caution">
    <text evidence="2">The sequence shown here is derived from an EMBL/GenBank/DDBJ whole genome shotgun (WGS) entry which is preliminary data.</text>
</comment>
<organism evidence="2 3">
    <name type="scientific">Acrasis kona</name>
    <dbReference type="NCBI Taxonomy" id="1008807"/>
    <lineage>
        <taxon>Eukaryota</taxon>
        <taxon>Discoba</taxon>
        <taxon>Heterolobosea</taxon>
        <taxon>Tetramitia</taxon>
        <taxon>Eutetramitia</taxon>
        <taxon>Acrasidae</taxon>
        <taxon>Acrasis</taxon>
    </lineage>
</organism>
<sequence length="285" mass="31123">MMNKRYSNIINTNLNKPVYEAPGSIGAFPIATQFVQPVDTNKRQNFEAFSSTSSILAAISFWTGAALIIAACGLILRDSRYHYTAIGVLLIIGFSLWLLGSILNWLPTIGGFFRANRSGYHIFNFIACLLGMVSFSLFIAGSGCWLSRFGNVHTSGEIVWIIAGGFYIASILVRDLGLRYDAMDTYKKHGSTTLIPPTETLQNNDPNKNDLKLHMSSVWGNAIATDSYLITAVLFLLGSIMFRVRGSNGSSTLAGRQFEIAAGCMWIVGASIVIFAALAHCVARR</sequence>
<keyword evidence="1" id="KW-0472">Membrane</keyword>
<protein>
    <submittedName>
        <fullName evidence="2">SLC22A7</fullName>
    </submittedName>
</protein>
<name>A0AAW2YI54_9EUKA</name>
<accession>A0AAW2YI54</accession>
<feature type="transmembrane region" description="Helical" evidence="1">
    <location>
        <begin position="55"/>
        <end position="76"/>
    </location>
</feature>
<dbReference type="AlphaFoldDB" id="A0AAW2YI54"/>
<evidence type="ECO:0000256" key="1">
    <source>
        <dbReference type="SAM" id="Phobius"/>
    </source>
</evidence>